<evidence type="ECO:0000313" key="3">
    <source>
        <dbReference type="EMBL" id="JAC70688.1"/>
    </source>
</evidence>
<gene>
    <name evidence="3" type="ORF">TSPGSL018_3591</name>
</gene>
<proteinExistence type="predicted"/>
<evidence type="ECO:0000256" key="2">
    <source>
        <dbReference type="SAM" id="Phobius"/>
    </source>
</evidence>
<reference evidence="3" key="1">
    <citation type="submission" date="2014-05" db="EMBL/GenBank/DDBJ databases">
        <title>The transcriptome of the halophilic microalga Tetraselmis sp. GSL018 isolated from the Great Salt Lake, Utah.</title>
        <authorList>
            <person name="Jinkerson R.E."/>
            <person name="D'Adamo S."/>
            <person name="Posewitz M.C."/>
        </authorList>
    </citation>
    <scope>NUCLEOTIDE SEQUENCE</scope>
    <source>
        <strain evidence="3">GSL018</strain>
    </source>
</reference>
<organism evidence="3">
    <name type="scientific">Tetraselmis sp. GSL018</name>
    <dbReference type="NCBI Taxonomy" id="582737"/>
    <lineage>
        <taxon>Eukaryota</taxon>
        <taxon>Viridiplantae</taxon>
        <taxon>Chlorophyta</taxon>
        <taxon>core chlorophytes</taxon>
        <taxon>Chlorodendrophyceae</taxon>
        <taxon>Chlorodendrales</taxon>
        <taxon>Chlorodendraceae</taxon>
        <taxon>Tetraselmis</taxon>
    </lineage>
</organism>
<dbReference type="EMBL" id="GBEZ01015480">
    <property type="protein sequence ID" value="JAC70688.1"/>
    <property type="molecule type" value="Transcribed_RNA"/>
</dbReference>
<keyword evidence="2" id="KW-0472">Membrane</keyword>
<evidence type="ECO:0000256" key="1">
    <source>
        <dbReference type="SAM" id="MobiDB-lite"/>
    </source>
</evidence>
<feature type="non-terminal residue" evidence="3">
    <location>
        <position position="186"/>
    </location>
</feature>
<protein>
    <submittedName>
        <fullName evidence="3">Uncharacterized protein</fullName>
    </submittedName>
</protein>
<name>A0A061RFF9_9CHLO</name>
<sequence length="186" mass="19944">MKTQRKNAAYATILEPGKGQVAALYVLLGVAVLAFFAGSSYLRIVDTFHARDRLAKRNAPSQDGLYYTSWCSKELKVCETRLHSCGEQPAGCERLLDECRHVALRCQRASETLEADIPQSWLSQLSEEWDARSKAHGLGNRPAKPEDTAASTDTSGWTASATALSCTPAGIASTDSSCTGSSGPTS</sequence>
<feature type="transmembrane region" description="Helical" evidence="2">
    <location>
        <begin position="21"/>
        <end position="42"/>
    </location>
</feature>
<dbReference type="AlphaFoldDB" id="A0A061RFF9"/>
<accession>A0A061RFF9</accession>
<keyword evidence="2" id="KW-0812">Transmembrane</keyword>
<keyword evidence="2" id="KW-1133">Transmembrane helix</keyword>
<feature type="region of interest" description="Disordered" evidence="1">
    <location>
        <begin position="133"/>
        <end position="156"/>
    </location>
</feature>